<dbReference type="InterPro" id="IPR007867">
    <property type="entry name" value="GMC_OxRtase_C"/>
</dbReference>
<dbReference type="InterPro" id="IPR000172">
    <property type="entry name" value="GMC_OxRdtase_N"/>
</dbReference>
<dbReference type="GO" id="GO:0050660">
    <property type="term" value="F:flavin adenine dinucleotide binding"/>
    <property type="evidence" value="ECO:0007669"/>
    <property type="project" value="InterPro"/>
</dbReference>
<dbReference type="Gene3D" id="3.50.50.60">
    <property type="entry name" value="FAD/NAD(P)-binding domain"/>
    <property type="match status" value="1"/>
</dbReference>
<evidence type="ECO:0000313" key="3">
    <source>
        <dbReference type="EMBL" id="KAF1973568.1"/>
    </source>
</evidence>
<dbReference type="SUPFAM" id="SSF54373">
    <property type="entry name" value="FAD-linked reductases, C-terminal domain"/>
    <property type="match status" value="1"/>
</dbReference>
<dbReference type="InterPro" id="IPR036188">
    <property type="entry name" value="FAD/NAD-bd_sf"/>
</dbReference>
<dbReference type="Proteomes" id="UP000800036">
    <property type="component" value="Unassembled WGS sequence"/>
</dbReference>
<comment type="similarity">
    <text evidence="1">Belongs to the GMC oxidoreductase family.</text>
</comment>
<dbReference type="PRINTS" id="PR00411">
    <property type="entry name" value="PNDRDTASEI"/>
</dbReference>
<dbReference type="SUPFAM" id="SSF51905">
    <property type="entry name" value="FAD/NAD(P)-binding domain"/>
    <property type="match status" value="1"/>
</dbReference>
<dbReference type="PANTHER" id="PTHR11552">
    <property type="entry name" value="GLUCOSE-METHANOL-CHOLINE GMC OXIDOREDUCTASE"/>
    <property type="match status" value="1"/>
</dbReference>
<keyword evidence="4" id="KW-1185">Reference proteome</keyword>
<dbReference type="PROSITE" id="PS00624">
    <property type="entry name" value="GMC_OXRED_2"/>
    <property type="match status" value="1"/>
</dbReference>
<protein>
    <submittedName>
        <fullName evidence="3">Alcohol oxidase</fullName>
    </submittedName>
</protein>
<organism evidence="3 4">
    <name type="scientific">Bimuria novae-zelandiae CBS 107.79</name>
    <dbReference type="NCBI Taxonomy" id="1447943"/>
    <lineage>
        <taxon>Eukaryota</taxon>
        <taxon>Fungi</taxon>
        <taxon>Dikarya</taxon>
        <taxon>Ascomycota</taxon>
        <taxon>Pezizomycotina</taxon>
        <taxon>Dothideomycetes</taxon>
        <taxon>Pleosporomycetidae</taxon>
        <taxon>Pleosporales</taxon>
        <taxon>Massarineae</taxon>
        <taxon>Didymosphaeriaceae</taxon>
        <taxon>Bimuria</taxon>
    </lineage>
</organism>
<dbReference type="InterPro" id="IPR012132">
    <property type="entry name" value="GMC_OxRdtase"/>
</dbReference>
<name>A0A6A5V9S5_9PLEO</name>
<dbReference type="AlphaFoldDB" id="A0A6A5V9S5"/>
<evidence type="ECO:0000259" key="2">
    <source>
        <dbReference type="PROSITE" id="PS00624"/>
    </source>
</evidence>
<proteinExistence type="inferred from homology"/>
<reference evidence="3" key="1">
    <citation type="journal article" date="2020" name="Stud. Mycol.">
        <title>101 Dothideomycetes genomes: a test case for predicting lifestyles and emergence of pathogens.</title>
        <authorList>
            <person name="Haridas S."/>
            <person name="Albert R."/>
            <person name="Binder M."/>
            <person name="Bloem J."/>
            <person name="Labutti K."/>
            <person name="Salamov A."/>
            <person name="Andreopoulos B."/>
            <person name="Baker S."/>
            <person name="Barry K."/>
            <person name="Bills G."/>
            <person name="Bluhm B."/>
            <person name="Cannon C."/>
            <person name="Castanera R."/>
            <person name="Culley D."/>
            <person name="Daum C."/>
            <person name="Ezra D."/>
            <person name="Gonzalez J."/>
            <person name="Henrissat B."/>
            <person name="Kuo A."/>
            <person name="Liang C."/>
            <person name="Lipzen A."/>
            <person name="Lutzoni F."/>
            <person name="Magnuson J."/>
            <person name="Mondo S."/>
            <person name="Nolan M."/>
            <person name="Ohm R."/>
            <person name="Pangilinan J."/>
            <person name="Park H.-J."/>
            <person name="Ramirez L."/>
            <person name="Alfaro M."/>
            <person name="Sun H."/>
            <person name="Tritt A."/>
            <person name="Yoshinaga Y."/>
            <person name="Zwiers L.-H."/>
            <person name="Turgeon B."/>
            <person name="Goodwin S."/>
            <person name="Spatafora J."/>
            <person name="Crous P."/>
            <person name="Grigoriev I."/>
        </authorList>
    </citation>
    <scope>NUCLEOTIDE SEQUENCE</scope>
    <source>
        <strain evidence="3">CBS 107.79</strain>
    </source>
</reference>
<dbReference type="PANTHER" id="PTHR11552:SF213">
    <property type="entry name" value="DEHYDROGENASE, PUTATIVE-RELATED"/>
    <property type="match status" value="1"/>
</dbReference>
<dbReference type="OrthoDB" id="269227at2759"/>
<dbReference type="Gene3D" id="3.30.560.10">
    <property type="entry name" value="Glucose Oxidase, domain 3"/>
    <property type="match status" value="1"/>
</dbReference>
<dbReference type="EMBL" id="ML976680">
    <property type="protein sequence ID" value="KAF1973568.1"/>
    <property type="molecule type" value="Genomic_DNA"/>
</dbReference>
<accession>A0A6A5V9S5</accession>
<feature type="domain" description="Glucose-methanol-choline oxidoreductase N-terminal" evidence="2">
    <location>
        <begin position="277"/>
        <end position="291"/>
    </location>
</feature>
<dbReference type="GO" id="GO:0016614">
    <property type="term" value="F:oxidoreductase activity, acting on CH-OH group of donors"/>
    <property type="evidence" value="ECO:0007669"/>
    <property type="project" value="InterPro"/>
</dbReference>
<dbReference type="PIRSF" id="PIRSF000137">
    <property type="entry name" value="Alcohol_oxidase"/>
    <property type="match status" value="1"/>
</dbReference>
<dbReference type="Pfam" id="PF00732">
    <property type="entry name" value="GMC_oxred_N"/>
    <property type="match status" value="1"/>
</dbReference>
<gene>
    <name evidence="3" type="ORF">BU23DRAFT_589525</name>
</gene>
<sequence length="566" mass="61643">MQAIAQNAEYEYVVIGSGPGGGTIAANLARAGHSVFLIEAGGDHGDSLLQQIPSMDSKYTWRNNDNTLYVGTDPPEGVESLGILYPRAGTLGGCGNHNALNLSLLPDNDWDRIANLTGDSTWSVETMRRYYKQIENNHYVPRNGTESKGHGFNGWLGSNRNEIDLFDPQPGFIEHLQRLFCATGKTVMRRRSSAQTYLRDTINELNDDGSQTYPLTIATNSLATRVLFDTSGGKPRATRVSFLRGQALYRADRRDNGLQVGESLEVIATREVIVSGGAFNTPQILKLSGIGPVDELKSFNISLVKELPAVGPNLIDNYEAGIQVEASTPHGSPFENCTNLAPDDPCLREWQEHDTGPYGMGATPAGMLYRSNVNVDADTDLFLFGAAGTVFDGYFPGFSTAQASLNSSFWSVVKMQYQNHAGTVTLRSADPQGTPVINFNYFFEERGHDLQAMSEGIQFVLDVLRDTPPPYGPYTIIQPDPSIDMKQAIMDQAFSHHASGTCRIGLSDTDSCVDSRFRVHGVEELRVVDASVFPDVPGGFPILPTFLVGTKASDVILQDAGERVAV</sequence>
<dbReference type="Pfam" id="PF05199">
    <property type="entry name" value="GMC_oxred_C"/>
    <property type="match status" value="1"/>
</dbReference>
<evidence type="ECO:0000256" key="1">
    <source>
        <dbReference type="ARBA" id="ARBA00010790"/>
    </source>
</evidence>
<evidence type="ECO:0000313" key="4">
    <source>
        <dbReference type="Proteomes" id="UP000800036"/>
    </source>
</evidence>